<evidence type="ECO:0000259" key="8">
    <source>
        <dbReference type="Pfam" id="PF04547"/>
    </source>
</evidence>
<dbReference type="Pfam" id="PF04547">
    <property type="entry name" value="Anoctamin"/>
    <property type="match status" value="1"/>
</dbReference>
<protein>
    <recommendedName>
        <fullName evidence="6">Anoctamin</fullName>
    </recommendedName>
</protein>
<feature type="region of interest" description="Disordered" evidence="7">
    <location>
        <begin position="589"/>
        <end position="626"/>
    </location>
</feature>
<comment type="subcellular location">
    <subcellularLocation>
        <location evidence="1 6">Membrane</location>
        <topology evidence="1 6">Multi-pass membrane protein</topology>
    </subcellularLocation>
</comment>
<sequence length="934" mass="106168">RTGADARMVKRHRSISLGASDTEKCVQLLIPRLRPAVPFTEVHSDAATRQEPFWRGCVRMLQSKFGDLIQDGISEGQRFALSSDLWRYASTTTHCDILITLKPNTTDNDSAELAMSLVELMKKYEPHLRIEVRHHQLTNCYALYISADYVSLLKAAELCHIKKAVKPQFGGGMRDFCFDEAQCYSNVELKSAFLSGMERAMIVKQIIDMMRAPKGGARMKVACDDYITISEGSAIVPTLSSRGLIDTILPLHQREAIKHLQQNWVLTLFEEQPLSLISEYFGTEIAMYFAWLGYMTTALWFPATIGVLIFFFGGFRYSTSGNGEEQSQTAKYQLLSDVCFVGFALFNCIWSTAYLEMWKRKQAELAFKWGTFDVASDPLLDDPRPAFKGDYFAPNPVSGHFEPYYPSWKHKLIRYCVTYPITIVCIVAMFLTMLLTFKLQEQATFYFGHSKLFRWISYVPMVLYALLIVAGDKYYRILALYLNDLENYRTDDEYEDFLITKIAMYQFVTAFGPLFYIAFYLQNIKRLQETLATLLITRQLAQNINETLVPFIMERVKLSRLTYKMTKRMSDRSLRKCCAEVRRRKLAPLIDDSNGGEATPSDSSNGSPASFSLGSPNRTSPRLVSRNKFHSMRLRCTGDDNPSIQLIHANKQSLRLIHHGDNGYSNKTALKQNRLQNLAPSSPTGNASSGTPKSPRLPMPEFKFSSSNVPELTQAELESLMAPYMRPLDDFLEMFIQFGYVLLFSPAFPLAALCALANNLIEIRVDAFKLCNTVQRPFGRRVKDIGAWQKAMEIMGIAGVIVNCALISHSGLVQRIWPGLSWGGQVLICVLLEHFVLAAKCCIDIIIPDIPHWVRIETAKVEHFRREAFKNETKLLSVRRKCTPVQLDVPQCESFNIDQLDSPSRTSQYLTAESRNFRRRCTTPTPRPSALHLS</sequence>
<evidence type="ECO:0000313" key="9">
    <source>
        <dbReference type="Proteomes" id="UP000887569"/>
    </source>
</evidence>
<feature type="transmembrane region" description="Helical" evidence="6">
    <location>
        <begin position="735"/>
        <end position="761"/>
    </location>
</feature>
<keyword evidence="4 6" id="KW-1133">Transmembrane helix</keyword>
<dbReference type="GO" id="GO:0005254">
    <property type="term" value="F:chloride channel activity"/>
    <property type="evidence" value="ECO:0007669"/>
    <property type="project" value="TreeGrafter"/>
</dbReference>
<keyword evidence="3 6" id="KW-0812">Transmembrane</keyword>
<dbReference type="Proteomes" id="UP000887569">
    <property type="component" value="Unplaced"/>
</dbReference>
<evidence type="ECO:0000256" key="3">
    <source>
        <dbReference type="ARBA" id="ARBA00022692"/>
    </source>
</evidence>
<feature type="transmembrane region" description="Helical" evidence="6">
    <location>
        <begin position="502"/>
        <end position="521"/>
    </location>
</feature>
<proteinExistence type="inferred from homology"/>
<evidence type="ECO:0000256" key="5">
    <source>
        <dbReference type="ARBA" id="ARBA00023136"/>
    </source>
</evidence>
<feature type="transmembrane region" description="Helical" evidence="6">
    <location>
        <begin position="288"/>
        <end position="313"/>
    </location>
</feature>
<keyword evidence="5 6" id="KW-0472">Membrane</keyword>
<dbReference type="WBParaSite" id="PgR003_g248_t01">
    <property type="protein sequence ID" value="PgR003_g248_t01"/>
    <property type="gene ID" value="PgR003_g248"/>
</dbReference>
<comment type="similarity">
    <text evidence="2 6">Belongs to the anoctamin family.</text>
</comment>
<organism evidence="9 10">
    <name type="scientific">Parascaris univalens</name>
    <name type="common">Nematode worm</name>
    <dbReference type="NCBI Taxonomy" id="6257"/>
    <lineage>
        <taxon>Eukaryota</taxon>
        <taxon>Metazoa</taxon>
        <taxon>Ecdysozoa</taxon>
        <taxon>Nematoda</taxon>
        <taxon>Chromadorea</taxon>
        <taxon>Rhabditida</taxon>
        <taxon>Spirurina</taxon>
        <taxon>Ascaridomorpha</taxon>
        <taxon>Ascaridoidea</taxon>
        <taxon>Ascarididae</taxon>
        <taxon>Parascaris</taxon>
    </lineage>
</organism>
<evidence type="ECO:0000256" key="7">
    <source>
        <dbReference type="SAM" id="MobiDB-lite"/>
    </source>
</evidence>
<feature type="transmembrane region" description="Helical" evidence="6">
    <location>
        <begin position="412"/>
        <end position="437"/>
    </location>
</feature>
<feature type="domain" description="Anoctamin transmembrane" evidence="8">
    <location>
        <begin position="277"/>
        <end position="860"/>
    </location>
</feature>
<dbReference type="InterPro" id="IPR049452">
    <property type="entry name" value="Anoctamin_TM"/>
</dbReference>
<dbReference type="PANTHER" id="PTHR12308:SF51">
    <property type="entry name" value="ANOCTAMIN-8"/>
    <property type="match status" value="1"/>
</dbReference>
<name>A0A915AA75_PARUN</name>
<accession>A0A915AA75</accession>
<feature type="compositionally biased region" description="Polar residues" evidence="7">
    <location>
        <begin position="677"/>
        <end position="692"/>
    </location>
</feature>
<feature type="compositionally biased region" description="Polar residues" evidence="7">
    <location>
        <begin position="600"/>
        <end position="622"/>
    </location>
</feature>
<feature type="region of interest" description="Disordered" evidence="7">
    <location>
        <begin position="677"/>
        <end position="702"/>
    </location>
</feature>
<reference evidence="10" key="1">
    <citation type="submission" date="2022-11" db="UniProtKB">
        <authorList>
            <consortium name="WormBaseParasite"/>
        </authorList>
    </citation>
    <scope>IDENTIFICATION</scope>
</reference>
<dbReference type="InterPro" id="IPR007632">
    <property type="entry name" value="Anoctamin"/>
</dbReference>
<feature type="transmembrane region" description="Helical" evidence="6">
    <location>
        <begin position="458"/>
        <end position="482"/>
    </location>
</feature>
<evidence type="ECO:0000313" key="10">
    <source>
        <dbReference type="WBParaSite" id="PgR003_g248_t01"/>
    </source>
</evidence>
<dbReference type="GO" id="GO:0005886">
    <property type="term" value="C:plasma membrane"/>
    <property type="evidence" value="ECO:0007669"/>
    <property type="project" value="TreeGrafter"/>
</dbReference>
<evidence type="ECO:0000256" key="2">
    <source>
        <dbReference type="ARBA" id="ARBA00009671"/>
    </source>
</evidence>
<keyword evidence="9" id="KW-1185">Reference proteome</keyword>
<evidence type="ECO:0000256" key="6">
    <source>
        <dbReference type="RuleBase" id="RU280814"/>
    </source>
</evidence>
<dbReference type="PANTHER" id="PTHR12308">
    <property type="entry name" value="ANOCTAMIN"/>
    <property type="match status" value="1"/>
</dbReference>
<evidence type="ECO:0000256" key="4">
    <source>
        <dbReference type="ARBA" id="ARBA00022989"/>
    </source>
</evidence>
<dbReference type="AlphaFoldDB" id="A0A915AA75"/>
<comment type="caution">
    <text evidence="6">Lacks conserved residue(s) required for the propagation of feature annotation.</text>
</comment>
<feature type="transmembrane region" description="Helical" evidence="6">
    <location>
        <begin position="334"/>
        <end position="355"/>
    </location>
</feature>
<evidence type="ECO:0000256" key="1">
    <source>
        <dbReference type="ARBA" id="ARBA00004141"/>
    </source>
</evidence>